<dbReference type="Pfam" id="PF13189">
    <property type="entry name" value="Cytidylate_kin2"/>
    <property type="match status" value="1"/>
</dbReference>
<evidence type="ECO:0000313" key="1">
    <source>
        <dbReference type="EMBL" id="MBO8462303.1"/>
    </source>
</evidence>
<dbReference type="InterPro" id="IPR027417">
    <property type="entry name" value="P-loop_NTPase"/>
</dbReference>
<dbReference type="GO" id="GO:0016301">
    <property type="term" value="F:kinase activity"/>
    <property type="evidence" value="ECO:0007669"/>
    <property type="project" value="UniProtKB-KW"/>
</dbReference>
<reference evidence="1" key="1">
    <citation type="submission" date="2020-10" db="EMBL/GenBank/DDBJ databases">
        <authorList>
            <person name="Gilroy R."/>
        </authorList>
    </citation>
    <scope>NUCLEOTIDE SEQUENCE</scope>
    <source>
        <strain evidence="1">E3-2379</strain>
    </source>
</reference>
<sequence length="206" mass="23425">MGNFVVTIARGYGSGGRTIGQMLAESLGIKSYDREIIKMASEESGINEALFGEADEKLKNPLMRYTKGIYRGRIITPDKEDYVSSENLFNLQANVVKRLSEQESCVIIGRCADYILKDKKNVLRVYVHAPLESCVETLLSLSSLTPKEAEKQILKIDKNRAYYYKHYTGRDWDNASNYDLCLNTQDLGFEKCVEIIKDVLKIRFGQ</sequence>
<comment type="caution">
    <text evidence="1">The sequence shown here is derived from an EMBL/GenBank/DDBJ whole genome shotgun (WGS) entry which is preliminary data.</text>
</comment>
<dbReference type="EMBL" id="JADIML010000001">
    <property type="protein sequence ID" value="MBO8462303.1"/>
    <property type="molecule type" value="Genomic_DNA"/>
</dbReference>
<organism evidence="1 2">
    <name type="scientific">Candidatus Scybalomonas excrementavium</name>
    <dbReference type="NCBI Taxonomy" id="2840943"/>
    <lineage>
        <taxon>Bacteria</taxon>
        <taxon>Bacillati</taxon>
        <taxon>Bacillota</taxon>
        <taxon>Clostridia</taxon>
        <taxon>Lachnospirales</taxon>
        <taxon>Lachnospiraceae</taxon>
        <taxon>Lachnospiraceae incertae sedis</taxon>
        <taxon>Candidatus Scybalomonas</taxon>
    </lineage>
</organism>
<accession>A0A9D9N6U2</accession>
<proteinExistence type="predicted"/>
<keyword evidence="1" id="KW-0808">Transferase</keyword>
<protein>
    <submittedName>
        <fullName evidence="1">Cytidylate kinase-like family protein</fullName>
    </submittedName>
</protein>
<dbReference type="Proteomes" id="UP000823618">
    <property type="component" value="Unassembled WGS sequence"/>
</dbReference>
<gene>
    <name evidence="1" type="ORF">IAC13_00045</name>
</gene>
<dbReference type="Gene3D" id="3.40.50.300">
    <property type="entry name" value="P-loop containing nucleotide triphosphate hydrolases"/>
    <property type="match status" value="1"/>
</dbReference>
<keyword evidence="1" id="KW-0418">Kinase</keyword>
<reference evidence="1" key="2">
    <citation type="journal article" date="2021" name="PeerJ">
        <title>Extensive microbial diversity within the chicken gut microbiome revealed by metagenomics and culture.</title>
        <authorList>
            <person name="Gilroy R."/>
            <person name="Ravi A."/>
            <person name="Getino M."/>
            <person name="Pursley I."/>
            <person name="Horton D.L."/>
            <person name="Alikhan N.F."/>
            <person name="Baker D."/>
            <person name="Gharbi K."/>
            <person name="Hall N."/>
            <person name="Watson M."/>
            <person name="Adriaenssens E.M."/>
            <person name="Foster-Nyarko E."/>
            <person name="Jarju S."/>
            <person name="Secka A."/>
            <person name="Antonio M."/>
            <person name="Oren A."/>
            <person name="Chaudhuri R.R."/>
            <person name="La Ragione R."/>
            <person name="Hildebrand F."/>
            <person name="Pallen M.J."/>
        </authorList>
    </citation>
    <scope>NUCLEOTIDE SEQUENCE</scope>
    <source>
        <strain evidence="1">E3-2379</strain>
    </source>
</reference>
<name>A0A9D9N6U2_9FIRM</name>
<evidence type="ECO:0000313" key="2">
    <source>
        <dbReference type="Proteomes" id="UP000823618"/>
    </source>
</evidence>
<dbReference type="SUPFAM" id="SSF52540">
    <property type="entry name" value="P-loop containing nucleoside triphosphate hydrolases"/>
    <property type="match status" value="1"/>
</dbReference>
<dbReference type="AlphaFoldDB" id="A0A9D9N6U2"/>